<dbReference type="SUPFAM" id="SSF51366">
    <property type="entry name" value="Ribulose-phoshate binding barrel"/>
    <property type="match status" value="1"/>
</dbReference>
<feature type="active site" description="For OMPdecase activity" evidence="8">
    <location>
        <position position="61"/>
    </location>
</feature>
<evidence type="ECO:0000313" key="13">
    <source>
        <dbReference type="Proteomes" id="UP000200980"/>
    </source>
</evidence>
<dbReference type="InterPro" id="IPR018089">
    <property type="entry name" value="OMPdecase_AS"/>
</dbReference>
<dbReference type="UniPathway" id="UPA00070">
    <property type="reaction ID" value="UER00120"/>
</dbReference>
<evidence type="ECO:0000256" key="4">
    <source>
        <dbReference type="ARBA" id="ARBA00022975"/>
    </source>
</evidence>
<dbReference type="InterPro" id="IPR013785">
    <property type="entry name" value="Aldolase_TIM"/>
</dbReference>
<keyword evidence="3 7" id="KW-0210">Decarboxylase</keyword>
<evidence type="ECO:0000256" key="9">
    <source>
        <dbReference type="PIRSR" id="PIRSR614732-2"/>
    </source>
</evidence>
<comment type="similarity">
    <text evidence="7">Belongs to the OMP decarboxylase family. Type 1 subfamily.</text>
</comment>
<dbReference type="InterPro" id="IPR001754">
    <property type="entry name" value="OMPdeCOase_dom"/>
</dbReference>
<evidence type="ECO:0000256" key="7">
    <source>
        <dbReference type="HAMAP-Rule" id="MF_01200"/>
    </source>
</evidence>
<sequence>MSAHRTRLIAALDTASYDQALQWATALDGIVDAIKLGLEFTYACGLDAVKALGNRQDLFLDLKLHDIPNTVSSGLRALTPIKPRLMTIHALGGAEMISRSRATLEDAFDNDEKRPKLLAVTVLTSMNEQSLNEIGINATPLDEVVRLGRMAIRAGADGLVCSAHEITALRDALGDGPELVVPGIRPAGSNTDDQKRIMTPAQAAQAGADWIVVGRPITRADDPAAAAQAIQNELQAVTRCR</sequence>
<evidence type="ECO:0000256" key="2">
    <source>
        <dbReference type="ARBA" id="ARBA00004861"/>
    </source>
</evidence>
<dbReference type="OrthoDB" id="9806203at2"/>
<evidence type="ECO:0000313" key="12">
    <source>
        <dbReference type="EMBL" id="OOL19668.1"/>
    </source>
</evidence>
<comment type="pathway">
    <text evidence="2 7 10">Pyrimidine metabolism; UMP biosynthesis via de novo pathway; UMP from orotate: step 2/2.</text>
</comment>
<feature type="binding site" evidence="7">
    <location>
        <begin position="61"/>
        <end position="70"/>
    </location>
    <ligand>
        <name>substrate</name>
    </ligand>
</feature>
<comment type="caution">
    <text evidence="12">The sequence shown here is derived from an EMBL/GenBank/DDBJ whole genome shotgun (WGS) entry which is preliminary data.</text>
</comment>
<dbReference type="HAMAP" id="MF_01200_B">
    <property type="entry name" value="OMPdecase_type1_B"/>
    <property type="match status" value="1"/>
</dbReference>
<evidence type="ECO:0000256" key="6">
    <source>
        <dbReference type="ARBA" id="ARBA00049157"/>
    </source>
</evidence>
<evidence type="ECO:0000256" key="5">
    <source>
        <dbReference type="ARBA" id="ARBA00023239"/>
    </source>
</evidence>
<dbReference type="RefSeq" id="WP_077395493.1">
    <property type="nucleotide sequence ID" value="NZ_JATM01000001.1"/>
</dbReference>
<dbReference type="PROSITE" id="PS00156">
    <property type="entry name" value="OMPDECASE"/>
    <property type="match status" value="1"/>
</dbReference>
<dbReference type="PANTHER" id="PTHR32119:SF2">
    <property type="entry name" value="OROTIDINE 5'-PHOSPHATE DECARBOXYLASE"/>
    <property type="match status" value="1"/>
</dbReference>
<evidence type="ECO:0000256" key="10">
    <source>
        <dbReference type="RuleBase" id="RU000512"/>
    </source>
</evidence>
<dbReference type="STRING" id="1539051.AL01_01500"/>
<keyword evidence="4 7" id="KW-0665">Pyrimidine biosynthesis</keyword>
<keyword evidence="5 7" id="KW-0456">Lyase</keyword>
<feature type="binding site" evidence="7 9">
    <location>
        <position position="194"/>
    </location>
    <ligand>
        <name>substrate</name>
    </ligand>
</feature>
<dbReference type="Proteomes" id="UP000200980">
    <property type="component" value="Unassembled WGS sequence"/>
</dbReference>
<evidence type="ECO:0000256" key="8">
    <source>
        <dbReference type="PIRSR" id="PIRSR614732-1"/>
    </source>
</evidence>
<feature type="binding site" evidence="7 9">
    <location>
        <position position="214"/>
    </location>
    <ligand>
        <name>substrate</name>
    </ligand>
</feature>
<dbReference type="InterPro" id="IPR047596">
    <property type="entry name" value="OMPdecase_bac"/>
</dbReference>
<dbReference type="SMART" id="SM00934">
    <property type="entry name" value="OMPdecase"/>
    <property type="match status" value="1"/>
</dbReference>
<dbReference type="Pfam" id="PF00215">
    <property type="entry name" value="OMPdecase"/>
    <property type="match status" value="1"/>
</dbReference>
<dbReference type="AlphaFoldDB" id="A0A1S8GS46"/>
<comment type="function">
    <text evidence="1 7">Catalyzes the decarboxylation of orotidine 5'-monophosphate (OMP) to uridine 5'-monophosphate (UMP).</text>
</comment>
<dbReference type="PANTHER" id="PTHR32119">
    <property type="entry name" value="OROTIDINE 5'-PHOSPHATE DECARBOXYLASE"/>
    <property type="match status" value="1"/>
</dbReference>
<evidence type="ECO:0000259" key="11">
    <source>
        <dbReference type="SMART" id="SM00934"/>
    </source>
</evidence>
<reference evidence="12 13" key="1">
    <citation type="journal article" date="2016" name="PLoS ONE">
        <title>Whole-Genome Sequence Analysis of Bombella intestini LMG 28161T, a Novel Acetic Acid Bacterium Isolated from the Crop of a Red-Tailed Bumble Bee, Bombus lapidarius.</title>
        <authorList>
            <person name="Li L."/>
            <person name="Illeghems K."/>
            <person name="Van Kerrebroeck S."/>
            <person name="Borremans W."/>
            <person name="Cleenwerck I."/>
            <person name="Smagghe G."/>
            <person name="De Vuyst L."/>
            <person name="Vandamme P."/>
        </authorList>
    </citation>
    <scope>NUCLEOTIDE SEQUENCE [LARGE SCALE GENOMIC DNA]</scope>
    <source>
        <strain evidence="12 13">R-52487</strain>
    </source>
</reference>
<name>A0A1S8GS46_9PROT</name>
<dbReference type="GO" id="GO:0006207">
    <property type="term" value="P:'de novo' pyrimidine nucleobase biosynthetic process"/>
    <property type="evidence" value="ECO:0007669"/>
    <property type="project" value="InterPro"/>
</dbReference>
<protein>
    <recommendedName>
        <fullName evidence="7">Orotidine 5'-phosphate decarboxylase</fullName>
        <ecNumber evidence="7">4.1.1.23</ecNumber>
    </recommendedName>
    <alternativeName>
        <fullName evidence="7">OMP decarboxylase</fullName>
        <shortName evidence="7">OMPDCase</shortName>
        <shortName evidence="7">OMPdecase</shortName>
    </alternativeName>
</protein>
<feature type="active site" description="Proton donor" evidence="7">
    <location>
        <position position="63"/>
    </location>
</feature>
<dbReference type="EC" id="4.1.1.23" evidence="7"/>
<accession>A0A1S8GS46</accession>
<keyword evidence="13" id="KW-1185">Reference proteome</keyword>
<proteinExistence type="inferred from homology"/>
<organism evidence="12 13">
    <name type="scientific">Bombella intestini</name>
    <dbReference type="NCBI Taxonomy" id="1539051"/>
    <lineage>
        <taxon>Bacteria</taxon>
        <taxon>Pseudomonadati</taxon>
        <taxon>Pseudomonadota</taxon>
        <taxon>Alphaproteobacteria</taxon>
        <taxon>Acetobacterales</taxon>
        <taxon>Acetobacteraceae</taxon>
        <taxon>Bombella</taxon>
    </lineage>
</organism>
<dbReference type="InterPro" id="IPR011060">
    <property type="entry name" value="RibuloseP-bd_barrel"/>
</dbReference>
<evidence type="ECO:0000256" key="1">
    <source>
        <dbReference type="ARBA" id="ARBA00002356"/>
    </source>
</evidence>
<feature type="active site" description="For OMPdecase activity" evidence="8">
    <location>
        <position position="66"/>
    </location>
</feature>
<dbReference type="NCBIfam" id="NF001273">
    <property type="entry name" value="PRK00230.1"/>
    <property type="match status" value="1"/>
</dbReference>
<comment type="catalytic activity">
    <reaction evidence="6 7 10">
        <text>orotidine 5'-phosphate + H(+) = UMP + CO2</text>
        <dbReference type="Rhea" id="RHEA:11596"/>
        <dbReference type="ChEBI" id="CHEBI:15378"/>
        <dbReference type="ChEBI" id="CHEBI:16526"/>
        <dbReference type="ChEBI" id="CHEBI:57538"/>
        <dbReference type="ChEBI" id="CHEBI:57865"/>
        <dbReference type="EC" id="4.1.1.23"/>
    </reaction>
</comment>
<dbReference type="NCBIfam" id="TIGR01740">
    <property type="entry name" value="pyrF"/>
    <property type="match status" value="1"/>
</dbReference>
<feature type="binding site" evidence="7 9">
    <location>
        <position position="124"/>
    </location>
    <ligand>
        <name>substrate</name>
    </ligand>
</feature>
<feature type="binding site" evidence="7 9">
    <location>
        <position position="35"/>
    </location>
    <ligand>
        <name>substrate</name>
    </ligand>
</feature>
<feature type="binding site" evidence="7 9">
    <location>
        <position position="13"/>
    </location>
    <ligand>
        <name>substrate</name>
    </ligand>
</feature>
<feature type="active site" description="For OMPdecase activity" evidence="8">
    <location>
        <position position="63"/>
    </location>
</feature>
<feature type="binding site" evidence="7 9">
    <location>
        <position position="185"/>
    </location>
    <ligand>
        <name>substrate</name>
    </ligand>
</feature>
<dbReference type="GO" id="GO:0044205">
    <property type="term" value="P:'de novo' UMP biosynthetic process"/>
    <property type="evidence" value="ECO:0007669"/>
    <property type="project" value="UniProtKB-UniRule"/>
</dbReference>
<dbReference type="Gene3D" id="3.20.20.70">
    <property type="entry name" value="Aldolase class I"/>
    <property type="match status" value="1"/>
</dbReference>
<comment type="subunit">
    <text evidence="7">Homodimer.</text>
</comment>
<evidence type="ECO:0000256" key="3">
    <source>
        <dbReference type="ARBA" id="ARBA00022793"/>
    </source>
</evidence>
<dbReference type="GO" id="GO:0004590">
    <property type="term" value="F:orotidine-5'-phosphate decarboxylase activity"/>
    <property type="evidence" value="ECO:0007669"/>
    <property type="project" value="UniProtKB-UniRule"/>
</dbReference>
<gene>
    <name evidence="7" type="primary">pyrF</name>
    <name evidence="12" type="ORF">AL01_01500</name>
</gene>
<dbReference type="EMBL" id="JATM01000001">
    <property type="protein sequence ID" value="OOL19668.1"/>
    <property type="molecule type" value="Genomic_DNA"/>
</dbReference>
<dbReference type="InterPro" id="IPR014732">
    <property type="entry name" value="OMPdecase"/>
</dbReference>
<feature type="binding site" evidence="7 9">
    <location>
        <position position="215"/>
    </location>
    <ligand>
        <name>substrate</name>
    </ligand>
</feature>
<dbReference type="CDD" id="cd04725">
    <property type="entry name" value="OMP_decarboxylase_like"/>
    <property type="match status" value="1"/>
</dbReference>
<feature type="domain" description="Orotidine 5'-phosphate decarboxylase" evidence="11">
    <location>
        <begin position="7"/>
        <end position="230"/>
    </location>
</feature>
<dbReference type="GO" id="GO:0005829">
    <property type="term" value="C:cytosol"/>
    <property type="evidence" value="ECO:0007669"/>
    <property type="project" value="TreeGrafter"/>
</dbReference>